<dbReference type="CDD" id="cd00739">
    <property type="entry name" value="DHPS"/>
    <property type="match status" value="1"/>
</dbReference>
<dbReference type="GO" id="GO:0046654">
    <property type="term" value="P:tetrahydrofolate biosynthetic process"/>
    <property type="evidence" value="ECO:0007669"/>
    <property type="project" value="UniProtKB-UniPathway"/>
</dbReference>
<keyword evidence="7 13" id="KW-0808">Transferase</keyword>
<dbReference type="InterPro" id="IPR006390">
    <property type="entry name" value="DHP_synth_dom"/>
</dbReference>
<dbReference type="Proteomes" id="UP000002068">
    <property type="component" value="Chromosome"/>
</dbReference>
<comment type="function">
    <text evidence="12 13">Catalyzes the condensation of para-aminobenzoate (pABA) with 6-hydroxymethyl-7,8-dihydropterin diphosphate (DHPt-PP) to form 7,8-dihydropteroate (H2Pte), the immediate precursor of folate derivatives.</text>
</comment>
<dbReference type="KEGG" id="cdc:CD196_1322"/>
<dbReference type="FunFam" id="3.20.20.20:FF:000006">
    <property type="entry name" value="Dihydropteroate synthase"/>
    <property type="match status" value="1"/>
</dbReference>
<evidence type="ECO:0000313" key="16">
    <source>
        <dbReference type="Proteomes" id="UP000002068"/>
    </source>
</evidence>
<reference evidence="15 16" key="1">
    <citation type="journal article" date="2009" name="Genome Biol.">
        <title>Comparative genome and phenotypic analysis of Clostridium difficile 027 strains provides insight into the evolution of a hypervirulent bacterium.</title>
        <authorList>
            <person name="Stabler R.A."/>
            <person name="He M."/>
            <person name="Dawson L."/>
            <person name="Martin M."/>
            <person name="Valiente E."/>
            <person name="Corton C."/>
            <person name="Lawley T.D."/>
            <person name="Sebaihia M."/>
            <person name="Quail M.A."/>
            <person name="Rose G."/>
            <person name="Gerding D.N."/>
            <person name="Gibert M."/>
            <person name="Popoff M.R."/>
            <person name="Parkhill J."/>
            <person name="Dougan G."/>
            <person name="Wren B.W."/>
        </authorList>
    </citation>
    <scope>NUCLEOTIDE SEQUENCE [LARGE SCALE GENOMIC DNA]</scope>
    <source>
        <strain evidence="15 16">CD196</strain>
    </source>
</reference>
<dbReference type="InterPro" id="IPR000489">
    <property type="entry name" value="Pterin-binding_dom"/>
</dbReference>
<evidence type="ECO:0000259" key="14">
    <source>
        <dbReference type="PROSITE" id="PS50972"/>
    </source>
</evidence>
<evidence type="ECO:0000256" key="8">
    <source>
        <dbReference type="ARBA" id="ARBA00022723"/>
    </source>
</evidence>
<comment type="cofactor">
    <cofactor evidence="2 13">
        <name>Mg(2+)</name>
        <dbReference type="ChEBI" id="CHEBI:18420"/>
    </cofactor>
</comment>
<dbReference type="InterPro" id="IPR045031">
    <property type="entry name" value="DHP_synth-like"/>
</dbReference>
<evidence type="ECO:0000256" key="12">
    <source>
        <dbReference type="ARBA" id="ARBA00053449"/>
    </source>
</evidence>
<evidence type="ECO:0000256" key="4">
    <source>
        <dbReference type="ARBA" id="ARBA00009503"/>
    </source>
</evidence>
<dbReference type="PROSITE" id="PS00793">
    <property type="entry name" value="DHPS_2"/>
    <property type="match status" value="1"/>
</dbReference>
<dbReference type="NCBIfam" id="TIGR01496">
    <property type="entry name" value="DHPS"/>
    <property type="match status" value="1"/>
</dbReference>
<protein>
    <recommendedName>
        <fullName evidence="6 13">Dihydropteroate synthase</fullName>
        <shortName evidence="13">DHPS</shortName>
        <ecNumber evidence="5 13">2.5.1.15</ecNumber>
    </recommendedName>
    <alternativeName>
        <fullName evidence="11 13">Dihydropteroate pyrophosphorylase</fullName>
    </alternativeName>
</protein>
<dbReference type="AlphaFoldDB" id="A0A0H3N1P5"/>
<comment type="catalytic activity">
    <reaction evidence="1">
        <text>(7,8-dihydropterin-6-yl)methyl diphosphate + 4-aminobenzoate = 7,8-dihydropteroate + diphosphate</text>
        <dbReference type="Rhea" id="RHEA:19949"/>
        <dbReference type="ChEBI" id="CHEBI:17836"/>
        <dbReference type="ChEBI" id="CHEBI:17839"/>
        <dbReference type="ChEBI" id="CHEBI:33019"/>
        <dbReference type="ChEBI" id="CHEBI:72950"/>
        <dbReference type="EC" id="2.5.1.15"/>
    </reaction>
</comment>
<dbReference type="GO" id="GO:0046656">
    <property type="term" value="P:folic acid biosynthetic process"/>
    <property type="evidence" value="ECO:0007669"/>
    <property type="project" value="UniProtKB-KW"/>
</dbReference>
<dbReference type="GO" id="GO:0046872">
    <property type="term" value="F:metal ion binding"/>
    <property type="evidence" value="ECO:0007669"/>
    <property type="project" value="UniProtKB-KW"/>
</dbReference>
<evidence type="ECO:0000256" key="7">
    <source>
        <dbReference type="ARBA" id="ARBA00022679"/>
    </source>
</evidence>
<gene>
    <name evidence="15" type="primary">folP</name>
    <name evidence="15" type="ordered locus">CD196_1322</name>
</gene>
<evidence type="ECO:0000256" key="5">
    <source>
        <dbReference type="ARBA" id="ARBA00012458"/>
    </source>
</evidence>
<dbReference type="PROSITE" id="PS50972">
    <property type="entry name" value="PTERIN_BINDING"/>
    <property type="match status" value="1"/>
</dbReference>
<evidence type="ECO:0000256" key="1">
    <source>
        <dbReference type="ARBA" id="ARBA00000012"/>
    </source>
</evidence>
<dbReference type="PANTHER" id="PTHR20941:SF1">
    <property type="entry name" value="FOLIC ACID SYNTHESIS PROTEIN FOL1"/>
    <property type="match status" value="1"/>
</dbReference>
<evidence type="ECO:0000313" key="15">
    <source>
        <dbReference type="EMBL" id="CBA62512.1"/>
    </source>
</evidence>
<dbReference type="SUPFAM" id="SSF51717">
    <property type="entry name" value="Dihydropteroate synthetase-like"/>
    <property type="match status" value="1"/>
</dbReference>
<evidence type="ECO:0000256" key="6">
    <source>
        <dbReference type="ARBA" id="ARBA00016919"/>
    </source>
</evidence>
<dbReference type="PANTHER" id="PTHR20941">
    <property type="entry name" value="FOLATE SYNTHESIS PROTEINS"/>
    <property type="match status" value="1"/>
</dbReference>
<evidence type="ECO:0000256" key="2">
    <source>
        <dbReference type="ARBA" id="ARBA00001946"/>
    </source>
</evidence>
<dbReference type="Gene3D" id="3.20.20.20">
    <property type="entry name" value="Dihydropteroate synthase-like"/>
    <property type="match status" value="1"/>
</dbReference>
<proteinExistence type="inferred from homology"/>
<dbReference type="GO" id="GO:0005829">
    <property type="term" value="C:cytosol"/>
    <property type="evidence" value="ECO:0007669"/>
    <property type="project" value="TreeGrafter"/>
</dbReference>
<evidence type="ECO:0000256" key="10">
    <source>
        <dbReference type="ARBA" id="ARBA00022909"/>
    </source>
</evidence>
<evidence type="ECO:0000256" key="9">
    <source>
        <dbReference type="ARBA" id="ARBA00022842"/>
    </source>
</evidence>
<comment type="similarity">
    <text evidence="4 13">Belongs to the DHPS family.</text>
</comment>
<dbReference type="GO" id="GO:0004156">
    <property type="term" value="F:dihydropteroate synthase activity"/>
    <property type="evidence" value="ECO:0007669"/>
    <property type="project" value="UniProtKB-EC"/>
</dbReference>
<organism evidence="15 16">
    <name type="scientific">Clostridioides difficile (strain CD196)</name>
    <name type="common">Peptoclostridium difficile</name>
    <dbReference type="NCBI Taxonomy" id="645462"/>
    <lineage>
        <taxon>Bacteria</taxon>
        <taxon>Bacillati</taxon>
        <taxon>Bacillota</taxon>
        <taxon>Clostridia</taxon>
        <taxon>Peptostreptococcales</taxon>
        <taxon>Peptostreptococcaceae</taxon>
        <taxon>Clostridioides</taxon>
    </lineage>
</organism>
<dbReference type="PROSITE" id="PS00792">
    <property type="entry name" value="DHPS_1"/>
    <property type="match status" value="1"/>
</dbReference>
<comment type="pathway">
    <text evidence="3 13">Cofactor biosynthesis; tetrahydrofolate biosynthesis; 7,8-dihydrofolate from 2-amino-4-hydroxy-6-hydroxymethyl-7,8-dihydropteridine diphosphate and 4-aminobenzoate: step 1/2.</text>
</comment>
<keyword evidence="10 13" id="KW-0289">Folate biosynthesis</keyword>
<evidence type="ECO:0000256" key="13">
    <source>
        <dbReference type="RuleBase" id="RU361205"/>
    </source>
</evidence>
<dbReference type="EMBL" id="FN538970">
    <property type="protein sequence ID" value="CBA62512.1"/>
    <property type="molecule type" value="Genomic_DNA"/>
</dbReference>
<dbReference type="HOGENOM" id="CLU_008023_1_3_9"/>
<name>A0A0H3N1P5_CLODC</name>
<keyword evidence="8 13" id="KW-0479">Metal-binding</keyword>
<sequence length="267" mass="29847">MSLIVFDYGKRTYIMGILNVTPDSFSDGGDFNNLDIAIQHAKDMVDQGADIIDLGGESTRPGHSYVDSDEELRRVIPVIKKLKQELEIPISIDTYKADVAEEALKLGVTMVNDVWGLRKDKNMASVIGKYDAEVCIMHNQDGTNYDKDIMESIKDFFKVSIEMAMSCGVKKEKIVLDPGVGFGKDFEQNIEVLRRLNELKDLGYPILLGTSRKSVIGKVLPVEPKKRLEGTIATTVLGIRDGVDIVRVHDVYENLMAARMTDAIYRK</sequence>
<evidence type="ECO:0000256" key="3">
    <source>
        <dbReference type="ARBA" id="ARBA00004763"/>
    </source>
</evidence>
<dbReference type="UniPathway" id="UPA00077">
    <property type="reaction ID" value="UER00156"/>
</dbReference>
<dbReference type="InterPro" id="IPR011005">
    <property type="entry name" value="Dihydropteroate_synth-like_sf"/>
</dbReference>
<accession>A0A0H3N1P5</accession>
<dbReference type="Pfam" id="PF00809">
    <property type="entry name" value="Pterin_bind"/>
    <property type="match status" value="1"/>
</dbReference>
<evidence type="ECO:0000256" key="11">
    <source>
        <dbReference type="ARBA" id="ARBA00030193"/>
    </source>
</evidence>
<feature type="domain" description="Pterin-binding" evidence="14">
    <location>
        <begin position="12"/>
        <end position="259"/>
    </location>
</feature>
<dbReference type="EC" id="2.5.1.15" evidence="5 13"/>
<keyword evidence="9 13" id="KW-0460">Magnesium</keyword>